<keyword evidence="1" id="KW-0863">Zinc-finger</keyword>
<dbReference type="AlphaFoldDB" id="A0AAD7HFX1"/>
<comment type="caution">
    <text evidence="4">The sequence shown here is derived from an EMBL/GenBank/DDBJ whole genome shotgun (WGS) entry which is preliminary data.</text>
</comment>
<feature type="region of interest" description="Disordered" evidence="2">
    <location>
        <begin position="124"/>
        <end position="146"/>
    </location>
</feature>
<organism evidence="4 5">
    <name type="scientific">Mycena metata</name>
    <dbReference type="NCBI Taxonomy" id="1033252"/>
    <lineage>
        <taxon>Eukaryota</taxon>
        <taxon>Fungi</taxon>
        <taxon>Dikarya</taxon>
        <taxon>Basidiomycota</taxon>
        <taxon>Agaricomycotina</taxon>
        <taxon>Agaricomycetes</taxon>
        <taxon>Agaricomycetidae</taxon>
        <taxon>Agaricales</taxon>
        <taxon>Marasmiineae</taxon>
        <taxon>Mycenaceae</taxon>
        <taxon>Mycena</taxon>
    </lineage>
</organism>
<keyword evidence="1" id="KW-0479">Metal-binding</keyword>
<evidence type="ECO:0000256" key="1">
    <source>
        <dbReference type="PROSITE-ProRule" id="PRU00723"/>
    </source>
</evidence>
<keyword evidence="5" id="KW-1185">Reference proteome</keyword>
<evidence type="ECO:0000256" key="2">
    <source>
        <dbReference type="SAM" id="MobiDB-lite"/>
    </source>
</evidence>
<feature type="domain" description="C3H1-type" evidence="3">
    <location>
        <begin position="197"/>
        <end position="224"/>
    </location>
</feature>
<dbReference type="PROSITE" id="PS50103">
    <property type="entry name" value="ZF_C3H1"/>
    <property type="match status" value="1"/>
</dbReference>
<gene>
    <name evidence="4" type="ORF">B0H16DRAFT_407809</name>
</gene>
<dbReference type="InterPro" id="IPR000571">
    <property type="entry name" value="Znf_CCCH"/>
</dbReference>
<protein>
    <recommendedName>
        <fullName evidence="3">C3H1-type domain-containing protein</fullName>
    </recommendedName>
</protein>
<feature type="zinc finger region" description="C3H1-type" evidence="1">
    <location>
        <begin position="197"/>
        <end position="224"/>
    </location>
</feature>
<evidence type="ECO:0000313" key="5">
    <source>
        <dbReference type="Proteomes" id="UP001215598"/>
    </source>
</evidence>
<keyword evidence="1" id="KW-0862">Zinc</keyword>
<evidence type="ECO:0000313" key="4">
    <source>
        <dbReference type="EMBL" id="KAJ7719266.1"/>
    </source>
</evidence>
<feature type="compositionally biased region" description="Polar residues" evidence="2">
    <location>
        <begin position="130"/>
        <end position="139"/>
    </location>
</feature>
<dbReference type="Proteomes" id="UP001215598">
    <property type="component" value="Unassembled WGS sequence"/>
</dbReference>
<reference evidence="4" key="1">
    <citation type="submission" date="2023-03" db="EMBL/GenBank/DDBJ databases">
        <title>Massive genome expansion in bonnet fungi (Mycena s.s.) driven by repeated elements and novel gene families across ecological guilds.</title>
        <authorList>
            <consortium name="Lawrence Berkeley National Laboratory"/>
            <person name="Harder C.B."/>
            <person name="Miyauchi S."/>
            <person name="Viragh M."/>
            <person name="Kuo A."/>
            <person name="Thoen E."/>
            <person name="Andreopoulos B."/>
            <person name="Lu D."/>
            <person name="Skrede I."/>
            <person name="Drula E."/>
            <person name="Henrissat B."/>
            <person name="Morin E."/>
            <person name="Kohler A."/>
            <person name="Barry K."/>
            <person name="LaButti K."/>
            <person name="Morin E."/>
            <person name="Salamov A."/>
            <person name="Lipzen A."/>
            <person name="Mereny Z."/>
            <person name="Hegedus B."/>
            <person name="Baldrian P."/>
            <person name="Stursova M."/>
            <person name="Weitz H."/>
            <person name="Taylor A."/>
            <person name="Grigoriev I.V."/>
            <person name="Nagy L.G."/>
            <person name="Martin F."/>
            <person name="Kauserud H."/>
        </authorList>
    </citation>
    <scope>NUCLEOTIDE SEQUENCE</scope>
    <source>
        <strain evidence="4">CBHHK182m</strain>
    </source>
</reference>
<dbReference type="GO" id="GO:0008270">
    <property type="term" value="F:zinc ion binding"/>
    <property type="evidence" value="ECO:0007669"/>
    <property type="project" value="UniProtKB-KW"/>
</dbReference>
<dbReference type="EMBL" id="JARKIB010000254">
    <property type="protein sequence ID" value="KAJ7719266.1"/>
    <property type="molecule type" value="Genomic_DNA"/>
</dbReference>
<sequence length="952" mass="103237">MSQKRRILVAFEEDLIANDQVRTKRQRKIAVSIDINATNADLAKEIANTLNQPSVTLEISGGFELREQDGVDLIAEGDIVTAKLANTIFSNIGDAILEAMPPALPDTAERFKFEFITAEQALSHARATPRAQSEPSSGSKAFDGEHISGNTTLRDLQAEAARVLQWNLPDAMDVDCVHHPESVCSCQIAQEIERHGLASTLHCRFSVDGSSCGNGDCPYSHAELTGSMASGPPHCSICMDALAFPCPRCLERAEKAGDEPGSVRFCPSVQNAGCGHLHHAHCVGPRTNPAAANCPSGCAMAKFPREPADFDSLKPAHLIMVWDGDKIERIPIPFPHRGVLRDAGVTVITTDAVVAIVEGVLQHRGVSLSGLSLRIHFRDPVTETVRFSRSTLVSVCPASSHLNRGHRRFPLFPALTHNPTLSRTSAASIDLHTSHGPIIACGCTLIKELFTPADSIVLYVVKRRGDSVDDTSSDNAKRGTVSKETTYLADAAWHPSVPQTPRGIAALLSSLYVFAHSCAQKGVAGERRVLALAYAVLRFPPAIRTLAGLLLNKVPRPEEKAALAEALFHALKEFSSRGPPVITSRNDRRFETVRILLAYIAAAATDAAESNAVEKRAVEEMSLVCALSRKRLTDAVYFNGALAERSVAKLYVLGGALYRPTHTAPAPLIHELPETDVVRQFLPRVRDIVSVSTLLLKVEDIPAAPREMMAPLDSAARDFVAAIRRANQGDLVCQGPLELKSVDVIPPRIVVDQEGLLGVFTGRGCGTTRDVNFFRPTNGGDTEVDVNDVSHVLQKIIEARKAEGTWHVDCFGEVSAVSRPPDEAVVLCLDLSESMNEACGLEKPAHRAAQPAFDVEAETIKIVTSSVANMSYADILQSAKAHLQAQHTSCHRPWAVLMTRPGHHLLRRLAILASKELLRLTFNKDNTEDGDDDIAQDISVPLPIQQRQCGYF</sequence>
<accession>A0AAD7HFX1</accession>
<evidence type="ECO:0000259" key="3">
    <source>
        <dbReference type="PROSITE" id="PS50103"/>
    </source>
</evidence>
<proteinExistence type="predicted"/>
<name>A0AAD7HFX1_9AGAR</name>